<evidence type="ECO:0000256" key="5">
    <source>
        <dbReference type="ARBA" id="ARBA00023175"/>
    </source>
</evidence>
<dbReference type="GO" id="GO:0005886">
    <property type="term" value="C:plasma membrane"/>
    <property type="evidence" value="ECO:0007669"/>
    <property type="project" value="TreeGrafter"/>
</dbReference>
<dbReference type="GeneTree" id="ENSGT00940000166539"/>
<dbReference type="GO" id="GO:0007015">
    <property type="term" value="P:actin filament organization"/>
    <property type="evidence" value="ECO:0007669"/>
    <property type="project" value="TreeGrafter"/>
</dbReference>
<dbReference type="GO" id="GO:0005524">
    <property type="term" value="F:ATP binding"/>
    <property type="evidence" value="ECO:0007669"/>
    <property type="project" value="UniProtKB-UniRule"/>
</dbReference>
<dbReference type="GO" id="GO:0016459">
    <property type="term" value="C:myosin complex"/>
    <property type="evidence" value="ECO:0007669"/>
    <property type="project" value="UniProtKB-KW"/>
</dbReference>
<dbReference type="PROSITE" id="PS51456">
    <property type="entry name" value="MYOSIN_MOTOR"/>
    <property type="match status" value="1"/>
</dbReference>
<dbReference type="PRINTS" id="PR00193">
    <property type="entry name" value="MYOSINHEAVY"/>
</dbReference>
<name>A0A8C5CWL8_GADMO</name>
<dbReference type="Gene3D" id="1.20.120.720">
    <property type="entry name" value="Myosin VI head, motor domain, U50 subdomain"/>
    <property type="match status" value="1"/>
</dbReference>
<dbReference type="Ensembl" id="ENSGMOT00000076625.1">
    <property type="protein sequence ID" value="ENSGMOP00000067071.1"/>
    <property type="gene ID" value="ENSGMOG00000000051.2"/>
</dbReference>
<dbReference type="GO" id="GO:0005938">
    <property type="term" value="C:cell cortex"/>
    <property type="evidence" value="ECO:0007669"/>
    <property type="project" value="UniProtKB-SubCell"/>
</dbReference>
<evidence type="ECO:0000256" key="1">
    <source>
        <dbReference type="ARBA" id="ARBA00008314"/>
    </source>
</evidence>
<feature type="domain" description="Myosin motor" evidence="8">
    <location>
        <begin position="29"/>
        <end position="649"/>
    </location>
</feature>
<organism evidence="9 10">
    <name type="scientific">Gadus morhua</name>
    <name type="common">Atlantic cod</name>
    <dbReference type="NCBI Taxonomy" id="8049"/>
    <lineage>
        <taxon>Eukaryota</taxon>
        <taxon>Metazoa</taxon>
        <taxon>Chordata</taxon>
        <taxon>Craniata</taxon>
        <taxon>Vertebrata</taxon>
        <taxon>Euteleostomi</taxon>
        <taxon>Actinopterygii</taxon>
        <taxon>Neopterygii</taxon>
        <taxon>Teleostei</taxon>
        <taxon>Neoteleostei</taxon>
        <taxon>Acanthomorphata</taxon>
        <taxon>Zeiogadaria</taxon>
        <taxon>Gadariae</taxon>
        <taxon>Gadiformes</taxon>
        <taxon>Gadoidei</taxon>
        <taxon>Gadidae</taxon>
        <taxon>Gadus</taxon>
    </lineage>
</organism>
<dbReference type="GO" id="GO:0005902">
    <property type="term" value="C:microvillus"/>
    <property type="evidence" value="ECO:0007669"/>
    <property type="project" value="TreeGrafter"/>
</dbReference>
<evidence type="ECO:0000256" key="3">
    <source>
        <dbReference type="ARBA" id="ARBA00022840"/>
    </source>
</evidence>
<dbReference type="InterPro" id="IPR027417">
    <property type="entry name" value="P-loop_NTPase"/>
</dbReference>
<dbReference type="GO" id="GO:0006897">
    <property type="term" value="P:endocytosis"/>
    <property type="evidence" value="ECO:0007669"/>
    <property type="project" value="TreeGrafter"/>
</dbReference>
<keyword evidence="5 7" id="KW-0505">Motor protein</keyword>
<evidence type="ECO:0000313" key="9">
    <source>
        <dbReference type="Ensembl" id="ENSGMOP00000067071.1"/>
    </source>
</evidence>
<gene>
    <name evidence="9" type="primary">LOC115547358</name>
</gene>
<dbReference type="GO" id="GO:0000146">
    <property type="term" value="F:microfilament motor activity"/>
    <property type="evidence" value="ECO:0007669"/>
    <property type="project" value="TreeGrafter"/>
</dbReference>
<evidence type="ECO:0000256" key="7">
    <source>
        <dbReference type="PROSITE-ProRule" id="PRU00782"/>
    </source>
</evidence>
<reference evidence="9" key="1">
    <citation type="submission" date="2025-08" db="UniProtKB">
        <authorList>
            <consortium name="Ensembl"/>
        </authorList>
    </citation>
    <scope>IDENTIFICATION</scope>
</reference>
<dbReference type="PANTHER" id="PTHR13140">
    <property type="entry name" value="MYOSIN"/>
    <property type="match status" value="1"/>
</dbReference>
<dbReference type="GO" id="GO:0030048">
    <property type="term" value="P:actin filament-based movement"/>
    <property type="evidence" value="ECO:0007669"/>
    <property type="project" value="TreeGrafter"/>
</dbReference>
<dbReference type="SMART" id="SM00242">
    <property type="entry name" value="MYSc"/>
    <property type="match status" value="1"/>
</dbReference>
<accession>A0A8C5CWL8</accession>
<dbReference type="InterPro" id="IPR036961">
    <property type="entry name" value="Kinesin_motor_dom_sf"/>
</dbReference>
<dbReference type="SUPFAM" id="SSF52540">
    <property type="entry name" value="P-loop containing nucleoside triphosphate hydrolases"/>
    <property type="match status" value="1"/>
</dbReference>
<evidence type="ECO:0000259" key="8">
    <source>
        <dbReference type="PROSITE" id="PS51456"/>
    </source>
</evidence>
<dbReference type="GO" id="GO:0051015">
    <property type="term" value="F:actin filament binding"/>
    <property type="evidence" value="ECO:0007669"/>
    <property type="project" value="TreeGrafter"/>
</dbReference>
<dbReference type="Gene3D" id="1.10.10.820">
    <property type="match status" value="1"/>
</dbReference>
<keyword evidence="3 7" id="KW-0067">ATP-binding</keyword>
<reference evidence="9" key="2">
    <citation type="submission" date="2025-09" db="UniProtKB">
        <authorList>
            <consortium name="Ensembl"/>
        </authorList>
    </citation>
    <scope>IDENTIFICATION</scope>
</reference>
<evidence type="ECO:0000256" key="6">
    <source>
        <dbReference type="ARBA" id="ARBA00023203"/>
    </source>
</evidence>
<dbReference type="Gene3D" id="1.20.58.530">
    <property type="match status" value="2"/>
</dbReference>
<evidence type="ECO:0000256" key="2">
    <source>
        <dbReference type="ARBA" id="ARBA00022741"/>
    </source>
</evidence>
<dbReference type="PANTHER" id="PTHR13140:SF862">
    <property type="entry name" value="UNCONVENTIONAL MYOSIN-IC"/>
    <property type="match status" value="1"/>
</dbReference>
<keyword evidence="4 7" id="KW-0518">Myosin</keyword>
<evidence type="ECO:0000256" key="4">
    <source>
        <dbReference type="ARBA" id="ARBA00023123"/>
    </source>
</evidence>
<feature type="binding site" evidence="7">
    <location>
        <begin position="122"/>
        <end position="129"/>
    </location>
    <ligand>
        <name>ATP</name>
        <dbReference type="ChEBI" id="CHEBI:30616"/>
    </ligand>
</feature>
<keyword evidence="10" id="KW-1185">Reference proteome</keyword>
<keyword evidence="6 7" id="KW-0009">Actin-binding</keyword>
<dbReference type="CDD" id="cd01378">
    <property type="entry name" value="MYSc_Myo1"/>
    <property type="match status" value="1"/>
</dbReference>
<sequence length="808" mass="92536">MRYQAREVGVDGRVRLVLEGALTARDRVGVQDFVLLENFNSEAAFIENLRRRFTENLIYTYMGSVLVSVNPYKDLEIYSPQHMERYRGVSYYEISPHIYALSDNTYRAMKTSRRDQCILISGESGAGKTEASKKILLYYAVSCPAHQRMASLRDCLLQSTPVLEAFGNAKTLRNDNSSRFGKYMDIQFDFRGVPVGAHILNYLLEKSRVVHQNHGERNYHVFYQLLEGGTEEQLLHLHLDRNPQKYLYLVKGNCPRVSSMNDKNGWKALVKALSVIGFTEGEVQVGNPLTRTHLLGVDGAALTEALTHKKLTANGEEMISPLTFEQAGAARDALAQAVYGRTFTWLVEKINQSLALDGSSVIGLLDIYGFEVFQHNSFEQFCINYCSEKLQQLFIELTLRSEQEEYETEGVAWEPVQYFDNKVICDLIEEKHKGIISILDEECVRPGEACDLSFLEKLEDTLGGHAHFVTHKLANGKTRRVLGREEFRLLHYAGEVNYTVTGHSSSVTWCPGALQAATQFKNSLTKLMETLMSKEPSYVRCIKPNDAKQPGRFDEVLVRHQVKYLGLMENLRVRRAGFAYRRHFEAFLQRYKPLCPETWPVWQGELAEGVSTLVQYLGYKPEEYKMGRYLVLSEYPVPEEIGVIQAAWRGMKARRRARRRRDAADLIRRLIKGFIHRHEEYGPDNDYFLDHVRCSFLKTLRRNLPRSVLDKSWPTPPPALTQASEELRQLNMRNMVRKFCLAILPEWRKQMDQKVVASELFRGQKDSYPPSVAALFLGTRLGISVSRLSDGILVLHVLCEDNKQKVPL</sequence>
<dbReference type="Gene3D" id="3.40.850.10">
    <property type="entry name" value="Kinesin motor domain"/>
    <property type="match status" value="2"/>
</dbReference>
<keyword evidence="2 7" id="KW-0547">Nucleotide-binding</keyword>
<dbReference type="Proteomes" id="UP000694546">
    <property type="component" value="Chromosome 7"/>
</dbReference>
<dbReference type="InterPro" id="IPR036072">
    <property type="entry name" value="MYSc_Myo1"/>
</dbReference>
<protein>
    <submittedName>
        <fullName evidence="9">Unconventional myosin-Ic-like</fullName>
    </submittedName>
</protein>
<dbReference type="InterPro" id="IPR001609">
    <property type="entry name" value="Myosin_head_motor_dom-like"/>
</dbReference>
<dbReference type="AlphaFoldDB" id="A0A8C5CWL8"/>
<dbReference type="Pfam" id="PF00063">
    <property type="entry name" value="Myosin_head"/>
    <property type="match status" value="3"/>
</dbReference>
<evidence type="ECO:0000313" key="10">
    <source>
        <dbReference type="Proteomes" id="UP000694546"/>
    </source>
</evidence>
<proteinExistence type="inferred from homology"/>
<comment type="similarity">
    <text evidence="1 7">Belongs to the TRAFAC class myosin-kinesin ATPase superfamily. Myosin family.</text>
</comment>
<feature type="region of interest" description="Actin-binding" evidence="7">
    <location>
        <begin position="524"/>
        <end position="546"/>
    </location>
</feature>
<dbReference type="PROSITE" id="PS50096">
    <property type="entry name" value="IQ"/>
    <property type="match status" value="1"/>
</dbReference>
<dbReference type="Gene3D" id="1.20.5.4820">
    <property type="match status" value="1"/>
</dbReference>